<evidence type="ECO:0000313" key="2">
    <source>
        <dbReference type="Proteomes" id="UP000887159"/>
    </source>
</evidence>
<comment type="caution">
    <text evidence="1">The sequence shown here is derived from an EMBL/GenBank/DDBJ whole genome shotgun (WGS) entry which is preliminary data.</text>
</comment>
<proteinExistence type="predicted"/>
<organism evidence="1 2">
    <name type="scientific">Trichonephila clavipes</name>
    <name type="common">Golden silk orbweaver</name>
    <name type="synonym">Nephila clavipes</name>
    <dbReference type="NCBI Taxonomy" id="2585209"/>
    <lineage>
        <taxon>Eukaryota</taxon>
        <taxon>Metazoa</taxon>
        <taxon>Ecdysozoa</taxon>
        <taxon>Arthropoda</taxon>
        <taxon>Chelicerata</taxon>
        <taxon>Arachnida</taxon>
        <taxon>Araneae</taxon>
        <taxon>Araneomorphae</taxon>
        <taxon>Entelegynae</taxon>
        <taxon>Araneoidea</taxon>
        <taxon>Nephilidae</taxon>
        <taxon>Trichonephila</taxon>
    </lineage>
</organism>
<dbReference type="Gene3D" id="3.30.420.10">
    <property type="entry name" value="Ribonuclease H-like superfamily/Ribonuclease H"/>
    <property type="match status" value="1"/>
</dbReference>
<gene>
    <name evidence="1" type="primary">X975_12412</name>
    <name evidence="1" type="ORF">TNCV_3689841</name>
</gene>
<dbReference type="AlphaFoldDB" id="A0A8X6SZ04"/>
<dbReference type="Proteomes" id="UP000887159">
    <property type="component" value="Unassembled WGS sequence"/>
</dbReference>
<keyword evidence="2" id="KW-1185">Reference proteome</keyword>
<reference evidence="1" key="1">
    <citation type="submission" date="2020-08" db="EMBL/GenBank/DDBJ databases">
        <title>Multicomponent nature underlies the extraordinary mechanical properties of spider dragline silk.</title>
        <authorList>
            <person name="Kono N."/>
            <person name="Nakamura H."/>
            <person name="Mori M."/>
            <person name="Yoshida Y."/>
            <person name="Ohtoshi R."/>
            <person name="Malay A.D."/>
            <person name="Moran D.A.P."/>
            <person name="Tomita M."/>
            <person name="Numata K."/>
            <person name="Arakawa K."/>
        </authorList>
    </citation>
    <scope>NUCLEOTIDE SEQUENCE</scope>
</reference>
<accession>A0A8X6SZ04</accession>
<sequence>MTNLVHEWQDINFSDESMFYLQHQDGCIRVRKHCGERTLAAYNCHRHTSQSSDMMVWDAIGYTSQLPFVRIDGPLNSPHYIFGALRPVVLHFFRLLRNPTFKRIMQDRMLPILYGPSLIRKMFHCCPGMHIHQIFHQQKTSGLWLLSDWIVT</sequence>
<dbReference type="InterPro" id="IPR036397">
    <property type="entry name" value="RNaseH_sf"/>
</dbReference>
<dbReference type="GO" id="GO:0003676">
    <property type="term" value="F:nucleic acid binding"/>
    <property type="evidence" value="ECO:0007669"/>
    <property type="project" value="InterPro"/>
</dbReference>
<dbReference type="EMBL" id="BMAU01021342">
    <property type="protein sequence ID" value="GFY16926.1"/>
    <property type="molecule type" value="Genomic_DNA"/>
</dbReference>
<evidence type="ECO:0000313" key="1">
    <source>
        <dbReference type="EMBL" id="GFY16926.1"/>
    </source>
</evidence>
<protein>
    <submittedName>
        <fullName evidence="1">Transposable element Tcb1 transposase</fullName>
    </submittedName>
</protein>
<name>A0A8X6SZ04_TRICX</name>